<dbReference type="Pfam" id="PF22091">
    <property type="entry name" value="DUF6941"/>
    <property type="match status" value="1"/>
</dbReference>
<protein>
    <submittedName>
        <fullName evidence="1">Uncharacterized protein</fullName>
    </submittedName>
</protein>
<accession>A0A0F8X112</accession>
<evidence type="ECO:0000313" key="1">
    <source>
        <dbReference type="EMBL" id="KKK54490.1"/>
    </source>
</evidence>
<name>A0A0F8X112_9ZZZZ</name>
<sequence>MADKPRPRALAFIICDTVIDDKATNKKSLIGMFNNLYSAEFPCRHSALNVFISLTEGHGEYQCSLVCVKDDESQKIVQLSGPLKFDNPLSVVEAKFEIRGMVLPEPGMYRFDFLCGDVPVVSRKFKVIKLERKTHEPNS</sequence>
<organism evidence="1">
    <name type="scientific">marine sediment metagenome</name>
    <dbReference type="NCBI Taxonomy" id="412755"/>
    <lineage>
        <taxon>unclassified sequences</taxon>
        <taxon>metagenomes</taxon>
        <taxon>ecological metagenomes</taxon>
    </lineage>
</organism>
<reference evidence="1" key="1">
    <citation type="journal article" date="2015" name="Nature">
        <title>Complex archaea that bridge the gap between prokaryotes and eukaryotes.</title>
        <authorList>
            <person name="Spang A."/>
            <person name="Saw J.H."/>
            <person name="Jorgensen S.L."/>
            <person name="Zaremba-Niedzwiedzka K."/>
            <person name="Martijn J."/>
            <person name="Lind A.E."/>
            <person name="van Eijk R."/>
            <person name="Schleper C."/>
            <person name="Guy L."/>
            <person name="Ettema T.J."/>
        </authorList>
    </citation>
    <scope>NUCLEOTIDE SEQUENCE</scope>
</reference>
<comment type="caution">
    <text evidence="1">The sequence shown here is derived from an EMBL/GenBank/DDBJ whole genome shotgun (WGS) entry which is preliminary data.</text>
</comment>
<dbReference type="EMBL" id="LAZR01065966">
    <property type="protein sequence ID" value="KKK54490.1"/>
    <property type="molecule type" value="Genomic_DNA"/>
</dbReference>
<gene>
    <name evidence="1" type="ORF">LCGC14_3084170</name>
</gene>
<dbReference type="AlphaFoldDB" id="A0A0F8X112"/>
<dbReference type="InterPro" id="IPR054221">
    <property type="entry name" value="DUF6941"/>
</dbReference>
<proteinExistence type="predicted"/>